<evidence type="ECO:0000313" key="4">
    <source>
        <dbReference type="WBParaSite" id="EVEC_0000941301-mRNA-1"/>
    </source>
</evidence>
<dbReference type="Proteomes" id="UP000274131">
    <property type="component" value="Unassembled WGS sequence"/>
</dbReference>
<keyword evidence="1" id="KW-1133">Transmembrane helix</keyword>
<protein>
    <submittedName>
        <fullName evidence="4">Potassium voltage-gated channel subfamily E member 3</fullName>
    </submittedName>
</protein>
<proteinExistence type="predicted"/>
<name>A0A0N4VF98_ENTVE</name>
<dbReference type="EMBL" id="UXUI01009633">
    <property type="protein sequence ID" value="VDD94072.1"/>
    <property type="molecule type" value="Genomic_DNA"/>
</dbReference>
<organism evidence="4">
    <name type="scientific">Enterobius vermicularis</name>
    <name type="common">Human pinworm</name>
    <dbReference type="NCBI Taxonomy" id="51028"/>
    <lineage>
        <taxon>Eukaryota</taxon>
        <taxon>Metazoa</taxon>
        <taxon>Ecdysozoa</taxon>
        <taxon>Nematoda</taxon>
        <taxon>Chromadorea</taxon>
        <taxon>Rhabditida</taxon>
        <taxon>Spirurina</taxon>
        <taxon>Oxyuridomorpha</taxon>
        <taxon>Oxyuroidea</taxon>
        <taxon>Oxyuridae</taxon>
        <taxon>Enterobius</taxon>
    </lineage>
</organism>
<keyword evidence="3" id="KW-1185">Reference proteome</keyword>
<reference evidence="4" key="1">
    <citation type="submission" date="2017-02" db="UniProtKB">
        <authorList>
            <consortium name="WormBaseParasite"/>
        </authorList>
    </citation>
    <scope>IDENTIFICATION</scope>
</reference>
<evidence type="ECO:0000313" key="2">
    <source>
        <dbReference type="EMBL" id="VDD94072.1"/>
    </source>
</evidence>
<dbReference type="AlphaFoldDB" id="A0A0N4VF98"/>
<dbReference type="WBParaSite" id="EVEC_0000941301-mRNA-1">
    <property type="protein sequence ID" value="EVEC_0000941301-mRNA-1"/>
    <property type="gene ID" value="EVEC_0000941301"/>
</dbReference>
<sequence length="106" mass="11941">MSARSSPSSCVYGSMNLRQKIQFAGGIGQREMLRADTLPSLTRARIGCFARLGISEENARFVLLSIIILLYLTIGALIFYHLEHSNELKEREEVVLLCVVVFFFLT</sequence>
<evidence type="ECO:0000256" key="1">
    <source>
        <dbReference type="SAM" id="Phobius"/>
    </source>
</evidence>
<evidence type="ECO:0000313" key="3">
    <source>
        <dbReference type="Proteomes" id="UP000274131"/>
    </source>
</evidence>
<dbReference type="Gene3D" id="1.10.287.70">
    <property type="match status" value="1"/>
</dbReference>
<keyword evidence="1" id="KW-0472">Membrane</keyword>
<accession>A0A0N4VF98</accession>
<keyword evidence="1" id="KW-0812">Transmembrane</keyword>
<gene>
    <name evidence="2" type="ORF">EVEC_LOCUS8823</name>
</gene>
<dbReference type="OrthoDB" id="5869238at2759"/>
<reference evidence="2 3" key="2">
    <citation type="submission" date="2018-10" db="EMBL/GenBank/DDBJ databases">
        <authorList>
            <consortium name="Pathogen Informatics"/>
        </authorList>
    </citation>
    <scope>NUCLEOTIDE SEQUENCE [LARGE SCALE GENOMIC DNA]</scope>
</reference>
<feature type="transmembrane region" description="Helical" evidence="1">
    <location>
        <begin position="61"/>
        <end position="82"/>
    </location>
</feature>